<comment type="caution">
    <text evidence="3">The sequence shown here is derived from an EMBL/GenBank/DDBJ whole genome shotgun (WGS) entry which is preliminary data.</text>
</comment>
<keyword evidence="4" id="KW-1185">Reference proteome</keyword>
<evidence type="ECO:0000259" key="2">
    <source>
        <dbReference type="Pfam" id="PF12706"/>
    </source>
</evidence>
<organism evidence="3 4">
    <name type="scientific">Shimazuella alba</name>
    <dbReference type="NCBI Taxonomy" id="2690964"/>
    <lineage>
        <taxon>Bacteria</taxon>
        <taxon>Bacillati</taxon>
        <taxon>Bacillota</taxon>
        <taxon>Bacilli</taxon>
        <taxon>Bacillales</taxon>
        <taxon>Thermoactinomycetaceae</taxon>
        <taxon>Shimazuella</taxon>
    </lineage>
</organism>
<dbReference type="GO" id="GO:0016787">
    <property type="term" value="F:hydrolase activity"/>
    <property type="evidence" value="ECO:0007669"/>
    <property type="project" value="UniProtKB-KW"/>
</dbReference>
<dbReference type="Pfam" id="PF12706">
    <property type="entry name" value="Lactamase_B_2"/>
    <property type="match status" value="1"/>
</dbReference>
<dbReference type="RefSeq" id="WP_160800725.1">
    <property type="nucleotide sequence ID" value="NZ_WUUL01000003.1"/>
</dbReference>
<sequence>MNLQLIRHATLWMEYAGKKFLVDPMFSKKGEVEATPHTPNQQANPLVELSVELNEYKKPDAILLTHTHRDHFDDAAIALLPKETLLFCQPEDKARVEEASFTQVQVIQEQNTWEGIAITRTSGQHGRGEIGKQMGSVSGFILQAAGEPSVYIIGDSIWCEEVEQALEENRPEVIVAFAGAAQFLTGGAITMDTEDIRQLRLASPESNIIVTHMDAWNHCLLTRKNLSDYLVQRDMFDRFHLPQDGESLSFHR</sequence>
<proteinExistence type="predicted"/>
<dbReference type="EMBL" id="WUUL01000003">
    <property type="protein sequence ID" value="MXQ53377.1"/>
    <property type="molecule type" value="Genomic_DNA"/>
</dbReference>
<evidence type="ECO:0000256" key="1">
    <source>
        <dbReference type="ARBA" id="ARBA00022801"/>
    </source>
</evidence>
<reference evidence="3 4" key="1">
    <citation type="submission" date="2019-12" db="EMBL/GenBank/DDBJ databases">
        <title>Whole-genome analyses of novel actinobacteria.</title>
        <authorList>
            <person name="Sahin N."/>
            <person name="Saygin H."/>
        </authorList>
    </citation>
    <scope>NUCLEOTIDE SEQUENCE [LARGE SCALE GENOMIC DNA]</scope>
    <source>
        <strain evidence="3 4">KC615</strain>
    </source>
</reference>
<dbReference type="Proteomes" id="UP000430692">
    <property type="component" value="Unassembled WGS sequence"/>
</dbReference>
<protein>
    <submittedName>
        <fullName evidence="3">MBL fold metallo-hydrolase</fullName>
    </submittedName>
</protein>
<evidence type="ECO:0000313" key="4">
    <source>
        <dbReference type="Proteomes" id="UP000430692"/>
    </source>
</evidence>
<evidence type="ECO:0000313" key="3">
    <source>
        <dbReference type="EMBL" id="MXQ53377.1"/>
    </source>
</evidence>
<dbReference type="InterPro" id="IPR036866">
    <property type="entry name" value="RibonucZ/Hydroxyglut_hydro"/>
</dbReference>
<dbReference type="PANTHER" id="PTHR43546">
    <property type="entry name" value="UPF0173 METAL-DEPENDENT HYDROLASE MJ1163-RELATED"/>
    <property type="match status" value="1"/>
</dbReference>
<dbReference type="AlphaFoldDB" id="A0A6I4VP72"/>
<name>A0A6I4VP72_9BACL</name>
<accession>A0A6I4VP72</accession>
<dbReference type="Gene3D" id="3.60.15.10">
    <property type="entry name" value="Ribonuclease Z/Hydroxyacylglutathione hydrolase-like"/>
    <property type="match status" value="1"/>
</dbReference>
<gene>
    <name evidence="3" type="ORF">GSM42_06465</name>
</gene>
<dbReference type="InterPro" id="IPR001279">
    <property type="entry name" value="Metallo-B-lactamas"/>
</dbReference>
<dbReference type="SUPFAM" id="SSF56281">
    <property type="entry name" value="Metallo-hydrolase/oxidoreductase"/>
    <property type="match status" value="1"/>
</dbReference>
<dbReference type="PANTHER" id="PTHR43546:SF9">
    <property type="entry name" value="L-ASCORBATE-6-PHOSPHATE LACTONASE ULAG-RELATED"/>
    <property type="match status" value="1"/>
</dbReference>
<dbReference type="InterPro" id="IPR050114">
    <property type="entry name" value="UPF0173_UPF0282_UlaG_hydrolase"/>
</dbReference>
<keyword evidence="1 3" id="KW-0378">Hydrolase</keyword>
<feature type="domain" description="Metallo-beta-lactamase" evidence="2">
    <location>
        <begin position="20"/>
        <end position="213"/>
    </location>
</feature>